<evidence type="ECO:0000313" key="1">
    <source>
        <dbReference type="EMBL" id="QMV84075.1"/>
    </source>
</evidence>
<dbReference type="AlphaFoldDB" id="A0A7G5FBT4"/>
<sequence length="82" mass="9097">MSCEYEFFNNEPPNSLASIAENYCSGQLDEGDIITDAIIIGYATNPNHPDEHAIVVNSGECKDRGCMVYMLEDAQHSILNTR</sequence>
<protein>
    <submittedName>
        <fullName evidence="1">Uncharacterized protein</fullName>
    </submittedName>
</protein>
<gene>
    <name evidence="1" type="ORF">HW450_06670</name>
</gene>
<keyword evidence="2" id="KW-1185">Reference proteome</keyword>
<dbReference type="RefSeq" id="WP_182384885.1">
    <property type="nucleotide sequence ID" value="NZ_CP059833.1"/>
</dbReference>
<evidence type="ECO:0000313" key="2">
    <source>
        <dbReference type="Proteomes" id="UP000515570"/>
    </source>
</evidence>
<name>A0A7G5FBT4_9CORY</name>
<organism evidence="1 2">
    <name type="scientific">Corynebacterium hindlerae</name>
    <dbReference type="NCBI Taxonomy" id="699041"/>
    <lineage>
        <taxon>Bacteria</taxon>
        <taxon>Bacillati</taxon>
        <taxon>Actinomycetota</taxon>
        <taxon>Actinomycetes</taxon>
        <taxon>Mycobacteriales</taxon>
        <taxon>Corynebacteriaceae</taxon>
        <taxon>Corynebacterium</taxon>
    </lineage>
</organism>
<reference evidence="1 2" key="1">
    <citation type="submission" date="2020-07" db="EMBL/GenBank/DDBJ databases">
        <title>non toxigenic Corynebacterium sp. nov from a clinical source.</title>
        <authorList>
            <person name="Bernier A.-M."/>
            <person name="Bernard K."/>
        </authorList>
    </citation>
    <scope>NUCLEOTIDE SEQUENCE [LARGE SCALE GENOMIC DNA]</scope>
    <source>
        <strain evidence="2">NML 93-0612</strain>
    </source>
</reference>
<dbReference type="Proteomes" id="UP000515570">
    <property type="component" value="Chromosome"/>
</dbReference>
<accession>A0A7G5FBT4</accession>
<dbReference type="EMBL" id="CP059833">
    <property type="protein sequence ID" value="QMV84075.1"/>
    <property type="molecule type" value="Genomic_DNA"/>
</dbReference>
<proteinExistence type="predicted"/>